<dbReference type="SUPFAM" id="SSF54616">
    <property type="entry name" value="DNA-binding domain of Mlu1-box binding protein MBP1"/>
    <property type="match status" value="1"/>
</dbReference>
<accession>A0A2S9KFM5</accession>
<reference evidence="2 3" key="1">
    <citation type="submission" date="2018-03" db="EMBL/GenBank/DDBJ databases">
        <title>Comparative genomics illustrates the genes involved in a hyperalkaliphilic mechanisms of Serpentinomonas isolated from highly-alkaline calcium-rich serpentinized springs.</title>
        <authorList>
            <person name="Suzuki S."/>
            <person name="Ishii S."/>
            <person name="Walworth N."/>
            <person name="Bird L."/>
            <person name="Kuenen J.G."/>
            <person name="Nealson K.H."/>
        </authorList>
    </citation>
    <scope>NUCLEOTIDE SEQUENCE [LARGE SCALE GENOMIC DNA]</scope>
    <source>
        <strain evidence="2 3">83</strain>
    </source>
</reference>
<dbReference type="RefSeq" id="WP_105729085.1">
    <property type="nucleotide sequence ID" value="NZ_PVLR01000016.1"/>
</dbReference>
<dbReference type="SMART" id="SM01252">
    <property type="entry name" value="KilA-N"/>
    <property type="match status" value="1"/>
</dbReference>
<sequence length="216" mass="24531">MSQIITRDYQGHAIAYQGNGWFNATQAAAKFGKSPYEWQRLPDTVAYLAALERKYGKIPYSKSKRGASGGTWLHPKLAVRFAQWLDVDFAVWCDEQIDALIRGRDDWRKHRHQSASSFKVLSEVLRMVRQDDGKATEAHHYANEAKLVNWALAGEFKGLDRDAMSAAELALLAFLEQRNAVLIGRGLAYDQRKPMLRQYAMDWRTDRLAINGEAAA</sequence>
<gene>
    <name evidence="2" type="ORF">C6P61_06310</name>
</gene>
<dbReference type="Proteomes" id="UP000238326">
    <property type="component" value="Unassembled WGS sequence"/>
</dbReference>
<evidence type="ECO:0000313" key="2">
    <source>
        <dbReference type="EMBL" id="PRD69253.1"/>
    </source>
</evidence>
<dbReference type="AlphaFoldDB" id="A0A2S9KFM5"/>
<dbReference type="EMBL" id="PVLR01000016">
    <property type="protein sequence ID" value="PRD69253.1"/>
    <property type="molecule type" value="Genomic_DNA"/>
</dbReference>
<dbReference type="PROSITE" id="PS51301">
    <property type="entry name" value="KILA_N"/>
    <property type="match status" value="1"/>
</dbReference>
<keyword evidence="2" id="KW-0238">DNA-binding</keyword>
<feature type="domain" description="KilA-N" evidence="1">
    <location>
        <begin position="1"/>
        <end position="100"/>
    </location>
</feature>
<comment type="caution">
    <text evidence="2">The sequence shown here is derived from an EMBL/GenBank/DDBJ whole genome shotgun (WGS) entry which is preliminary data.</text>
</comment>
<keyword evidence="3" id="KW-1185">Reference proteome</keyword>
<dbReference type="InterPro" id="IPR017880">
    <property type="entry name" value="KilA_N"/>
</dbReference>
<name>A0A2S9KFM5_9BURK</name>
<evidence type="ECO:0000259" key="1">
    <source>
        <dbReference type="PROSITE" id="PS51301"/>
    </source>
</evidence>
<dbReference type="InterPro" id="IPR018004">
    <property type="entry name" value="KilA/APSES_HTH"/>
</dbReference>
<evidence type="ECO:0000313" key="3">
    <source>
        <dbReference type="Proteomes" id="UP000238326"/>
    </source>
</evidence>
<proteinExistence type="predicted"/>
<organism evidence="2 3">
    <name type="scientific">Malikia spinosa</name>
    <dbReference type="NCBI Taxonomy" id="86180"/>
    <lineage>
        <taxon>Bacteria</taxon>
        <taxon>Pseudomonadati</taxon>
        <taxon>Pseudomonadota</taxon>
        <taxon>Betaproteobacteria</taxon>
        <taxon>Burkholderiales</taxon>
        <taxon>Comamonadaceae</taxon>
        <taxon>Malikia</taxon>
    </lineage>
</organism>
<protein>
    <submittedName>
        <fullName evidence="2">DNA-binding protein</fullName>
    </submittedName>
</protein>
<dbReference type="OrthoDB" id="4762429at2"/>
<dbReference type="Pfam" id="PF04383">
    <property type="entry name" value="KilA-N"/>
    <property type="match status" value="1"/>
</dbReference>
<dbReference type="GO" id="GO:0003677">
    <property type="term" value="F:DNA binding"/>
    <property type="evidence" value="ECO:0007669"/>
    <property type="project" value="UniProtKB-KW"/>
</dbReference>
<dbReference type="InterPro" id="IPR036887">
    <property type="entry name" value="HTH_APSES_sf"/>
</dbReference>